<evidence type="ECO:0008006" key="5">
    <source>
        <dbReference type="Google" id="ProtNLM"/>
    </source>
</evidence>
<feature type="region of interest" description="Disordered" evidence="1">
    <location>
        <begin position="1"/>
        <end position="44"/>
    </location>
</feature>
<keyword evidence="2" id="KW-0812">Transmembrane</keyword>
<proteinExistence type="predicted"/>
<sequence>MHNPYLNGSNFNESTSQSQHILQTSDVDQHSYQPSPSTTRGNEKHVLYIDDYTTEDDQPPSYSSTQGQAEVFHSSDVDIRASARRFPASTSDAIPLDPFHAHVPLEPETAPLMEPDTDRHTPPTAPSIDQIEISGQSPFDRYKRVRQCSGTKFILAFAIFVVGVILMATALATVKCYSDGCVDDKECKQCENKTDKGIQAAGFSFFILISLCIIWRFIKLVVL</sequence>
<name>A0A0C9MIC6_9FUNG</name>
<evidence type="ECO:0000313" key="3">
    <source>
        <dbReference type="EMBL" id="GAN02792.1"/>
    </source>
</evidence>
<dbReference type="Proteomes" id="UP000053815">
    <property type="component" value="Unassembled WGS sequence"/>
</dbReference>
<organism evidence="3">
    <name type="scientific">Mucor ambiguus</name>
    <dbReference type="NCBI Taxonomy" id="91626"/>
    <lineage>
        <taxon>Eukaryota</taxon>
        <taxon>Fungi</taxon>
        <taxon>Fungi incertae sedis</taxon>
        <taxon>Mucoromycota</taxon>
        <taxon>Mucoromycotina</taxon>
        <taxon>Mucoromycetes</taxon>
        <taxon>Mucorales</taxon>
        <taxon>Mucorineae</taxon>
        <taxon>Mucoraceae</taxon>
        <taxon>Mucor</taxon>
    </lineage>
</organism>
<dbReference type="OrthoDB" id="2224708at2759"/>
<dbReference type="AlphaFoldDB" id="A0A0C9MIC6"/>
<protein>
    <recommendedName>
        <fullName evidence="5">Transmembrane protein</fullName>
    </recommendedName>
</protein>
<reference evidence="3" key="1">
    <citation type="submission" date="2014-09" db="EMBL/GenBank/DDBJ databases">
        <title>Draft genome sequence of an oleaginous Mucoromycotina fungus Mucor ambiguus NBRC6742.</title>
        <authorList>
            <person name="Takeda I."/>
            <person name="Yamane N."/>
            <person name="Morita T."/>
            <person name="Tamano K."/>
            <person name="Machida M."/>
            <person name="Baker S."/>
            <person name="Koike H."/>
        </authorList>
    </citation>
    <scope>NUCLEOTIDE SEQUENCE</scope>
    <source>
        <strain evidence="3">NBRC 6742</strain>
    </source>
</reference>
<evidence type="ECO:0000313" key="4">
    <source>
        <dbReference type="Proteomes" id="UP000053815"/>
    </source>
</evidence>
<accession>A0A0C9MIC6</accession>
<evidence type="ECO:0000256" key="1">
    <source>
        <dbReference type="SAM" id="MobiDB-lite"/>
    </source>
</evidence>
<feature type="compositionally biased region" description="Polar residues" evidence="1">
    <location>
        <begin position="1"/>
        <end position="40"/>
    </location>
</feature>
<feature type="transmembrane region" description="Helical" evidence="2">
    <location>
        <begin position="153"/>
        <end position="177"/>
    </location>
</feature>
<feature type="transmembrane region" description="Helical" evidence="2">
    <location>
        <begin position="198"/>
        <end position="218"/>
    </location>
</feature>
<keyword evidence="4" id="KW-1185">Reference proteome</keyword>
<evidence type="ECO:0000256" key="2">
    <source>
        <dbReference type="SAM" id="Phobius"/>
    </source>
</evidence>
<keyword evidence="2" id="KW-1133">Transmembrane helix</keyword>
<keyword evidence="2" id="KW-0472">Membrane</keyword>
<dbReference type="EMBL" id="DF836317">
    <property type="protein sequence ID" value="GAN02792.1"/>
    <property type="molecule type" value="Genomic_DNA"/>
</dbReference>
<gene>
    <name evidence="3" type="ORF">MAM1_0028c02239</name>
</gene>